<dbReference type="PANTHER" id="PTHR30353">
    <property type="entry name" value="INNER MEMBRANE PROTEIN DEDA-RELATED"/>
    <property type="match status" value="1"/>
</dbReference>
<dbReference type="RefSeq" id="WP_239374273.1">
    <property type="nucleotide sequence ID" value="NZ_CBCSFZ010000016.1"/>
</dbReference>
<accession>A0A839QS99</accession>
<evidence type="ECO:0000259" key="8">
    <source>
        <dbReference type="Pfam" id="PF09335"/>
    </source>
</evidence>
<dbReference type="GO" id="GO:0005886">
    <property type="term" value="C:plasma membrane"/>
    <property type="evidence" value="ECO:0007669"/>
    <property type="project" value="UniProtKB-SubCell"/>
</dbReference>
<dbReference type="Pfam" id="PF09335">
    <property type="entry name" value="VTT_dom"/>
    <property type="match status" value="1"/>
</dbReference>
<comment type="subcellular location">
    <subcellularLocation>
        <location evidence="1 7">Cell membrane</location>
        <topology evidence="1 7">Multi-pass membrane protein</topology>
    </subcellularLocation>
</comment>
<reference evidence="9 10" key="1">
    <citation type="submission" date="2020-08" db="EMBL/GenBank/DDBJ databases">
        <title>Sequencing the genomes of 1000 actinobacteria strains.</title>
        <authorList>
            <person name="Klenk H.-P."/>
        </authorList>
    </citation>
    <scope>NUCLEOTIDE SEQUENCE [LARGE SCALE GENOMIC DNA]</scope>
    <source>
        <strain evidence="9 10">DSM 23040</strain>
    </source>
</reference>
<comment type="similarity">
    <text evidence="2 7">Belongs to the DedA family.</text>
</comment>
<name>A0A839QS99_9MICO</name>
<keyword evidence="3 7" id="KW-1003">Cell membrane</keyword>
<evidence type="ECO:0000256" key="6">
    <source>
        <dbReference type="ARBA" id="ARBA00023136"/>
    </source>
</evidence>
<feature type="transmembrane region" description="Helical" evidence="7">
    <location>
        <begin position="148"/>
        <end position="169"/>
    </location>
</feature>
<evidence type="ECO:0000256" key="3">
    <source>
        <dbReference type="ARBA" id="ARBA00022475"/>
    </source>
</evidence>
<evidence type="ECO:0000256" key="2">
    <source>
        <dbReference type="ARBA" id="ARBA00010792"/>
    </source>
</evidence>
<evidence type="ECO:0000256" key="7">
    <source>
        <dbReference type="RuleBase" id="RU367016"/>
    </source>
</evidence>
<protein>
    <submittedName>
        <fullName evidence="9">Membrane protein DedA with SNARE-associated domain</fullName>
    </submittedName>
</protein>
<dbReference type="AlphaFoldDB" id="A0A839QS99"/>
<evidence type="ECO:0000313" key="9">
    <source>
        <dbReference type="EMBL" id="MBB3022645.1"/>
    </source>
</evidence>
<keyword evidence="4 7" id="KW-0812">Transmembrane</keyword>
<evidence type="ECO:0000313" key="10">
    <source>
        <dbReference type="Proteomes" id="UP000568050"/>
    </source>
</evidence>
<proteinExistence type="inferred from homology"/>
<keyword evidence="5 7" id="KW-1133">Transmembrane helix</keyword>
<feature type="domain" description="VTT" evidence="8">
    <location>
        <begin position="38"/>
        <end position="162"/>
    </location>
</feature>
<sequence length="218" mass="23928">MTAWMHQLEVWIAGVADAWWIHLVMFACAFVDAFFPTVPSESVLVTLASLWSSGGTPTLWLLVPAAWVGAFLGDNLTFLIGRRVPLHRLRFLQRPKMQAGMEAAEAGLESHGFLWIMTARYIPFGRTAVNLSAGALGYEHRRFLSRSLVATFCWATYGAAVGAIAGQWFTSHRLIGVIVSLAVAVVLSLIIERLAAAVRARSLRHRRSPSAPGGRDDQ</sequence>
<dbReference type="InterPro" id="IPR032816">
    <property type="entry name" value="VTT_dom"/>
</dbReference>
<evidence type="ECO:0000256" key="1">
    <source>
        <dbReference type="ARBA" id="ARBA00004651"/>
    </source>
</evidence>
<keyword evidence="10" id="KW-1185">Reference proteome</keyword>
<dbReference type="InterPro" id="IPR032818">
    <property type="entry name" value="DedA-like"/>
</dbReference>
<feature type="transmembrane region" description="Helical" evidence="7">
    <location>
        <begin position="12"/>
        <end position="38"/>
    </location>
</feature>
<evidence type="ECO:0000256" key="4">
    <source>
        <dbReference type="ARBA" id="ARBA00022692"/>
    </source>
</evidence>
<dbReference type="PANTHER" id="PTHR30353:SF0">
    <property type="entry name" value="TRANSMEMBRANE PROTEIN"/>
    <property type="match status" value="1"/>
</dbReference>
<keyword evidence="6 7" id="KW-0472">Membrane</keyword>
<comment type="caution">
    <text evidence="9">The sequence shown here is derived from an EMBL/GenBank/DDBJ whole genome shotgun (WGS) entry which is preliminary data.</text>
</comment>
<gene>
    <name evidence="9" type="ORF">FHX50_000893</name>
</gene>
<dbReference type="EMBL" id="JACHWP010000001">
    <property type="protein sequence ID" value="MBB3022645.1"/>
    <property type="molecule type" value="Genomic_DNA"/>
</dbReference>
<feature type="transmembrane region" description="Helical" evidence="7">
    <location>
        <begin position="175"/>
        <end position="198"/>
    </location>
</feature>
<organism evidence="9 10">
    <name type="scientific">Helcobacillus massiliensis</name>
    <dbReference type="NCBI Taxonomy" id="521392"/>
    <lineage>
        <taxon>Bacteria</taxon>
        <taxon>Bacillati</taxon>
        <taxon>Actinomycetota</taxon>
        <taxon>Actinomycetes</taxon>
        <taxon>Micrococcales</taxon>
        <taxon>Dermabacteraceae</taxon>
        <taxon>Helcobacillus</taxon>
    </lineage>
</organism>
<feature type="transmembrane region" description="Helical" evidence="7">
    <location>
        <begin position="58"/>
        <end position="80"/>
    </location>
</feature>
<dbReference type="Proteomes" id="UP000568050">
    <property type="component" value="Unassembled WGS sequence"/>
</dbReference>
<evidence type="ECO:0000256" key="5">
    <source>
        <dbReference type="ARBA" id="ARBA00022989"/>
    </source>
</evidence>